<dbReference type="RefSeq" id="WP_305732972.1">
    <property type="nucleotide sequence ID" value="NZ_OW150024.1"/>
</dbReference>
<dbReference type="EMBL" id="OW150024">
    <property type="protein sequence ID" value="CAH2032205.1"/>
    <property type="molecule type" value="Genomic_DNA"/>
</dbReference>
<reference evidence="1 2" key="1">
    <citation type="submission" date="2022-03" db="EMBL/GenBank/DDBJ databases">
        <authorList>
            <person name="Koch H."/>
        </authorList>
    </citation>
    <scope>NUCLEOTIDE SEQUENCE [LARGE SCALE GENOMIC DNA]</scope>
    <source>
        <strain evidence="1 2">G1</strain>
    </source>
</reference>
<dbReference type="Proteomes" id="UP001295463">
    <property type="component" value="Chromosome"/>
</dbReference>
<proteinExistence type="predicted"/>
<accession>A0ABN8HLJ2</accession>
<organism evidence="1 2">
    <name type="scientific">Trichlorobacter ammonificans</name>
    <dbReference type="NCBI Taxonomy" id="2916410"/>
    <lineage>
        <taxon>Bacteria</taxon>
        <taxon>Pseudomonadati</taxon>
        <taxon>Thermodesulfobacteriota</taxon>
        <taxon>Desulfuromonadia</taxon>
        <taxon>Geobacterales</taxon>
        <taxon>Geobacteraceae</taxon>
        <taxon>Trichlorobacter</taxon>
    </lineage>
</organism>
<sequence>MERFINCDRVAAAQMTTPEDNPLVSDNSRMMDVWFDGAVVRKQLFKKVARAEQEAFIAELKQRGFVQSGNLLVNPRSVLFAEMEHQLVGGLVTIGFGDNNRPVELKVKGPAFTELAAKLGGKEAT</sequence>
<evidence type="ECO:0000313" key="1">
    <source>
        <dbReference type="EMBL" id="CAH2032205.1"/>
    </source>
</evidence>
<evidence type="ECO:0000313" key="2">
    <source>
        <dbReference type="Proteomes" id="UP001295463"/>
    </source>
</evidence>
<protein>
    <submittedName>
        <fullName evidence="1">Uncharacterized protein</fullName>
    </submittedName>
</protein>
<gene>
    <name evidence="1" type="ORF">GEAMG1_2369</name>
</gene>
<name>A0ABN8HLJ2_9BACT</name>
<keyword evidence="2" id="KW-1185">Reference proteome</keyword>